<protein>
    <submittedName>
        <fullName evidence="1">Uncharacterized protein</fullName>
    </submittedName>
</protein>
<comment type="caution">
    <text evidence="1">The sequence shown here is derived from an EMBL/GenBank/DDBJ whole genome shotgun (WGS) entry which is preliminary data.</text>
</comment>
<reference evidence="1 2" key="1">
    <citation type="submission" date="2014-02" db="EMBL/GenBank/DDBJ databases">
        <title>The genome sequence of Colletotrichum fioriniae PJ7.</title>
        <authorList>
            <person name="Baroncelli R."/>
            <person name="Thon M.R."/>
        </authorList>
    </citation>
    <scope>NUCLEOTIDE SEQUENCE [LARGE SCALE GENOMIC DNA]</scope>
    <source>
        <strain evidence="1 2">PJ7</strain>
    </source>
</reference>
<dbReference type="EMBL" id="JARH01000792">
    <property type="protein sequence ID" value="EXF76776.1"/>
    <property type="molecule type" value="Genomic_DNA"/>
</dbReference>
<sequence length="168" mass="18284">MELPQPPFSCNRTSRPVVSRVLRPAAAAAAATGALPKSAIDHFSSSHTQYGDPILGLTHRGTPPLDCLSATAAQLMQVDGRTCKTRLAGGFAFSREAYDVAKAKYPYPTSRIPPAAPEWGFKPLMDLSSQIPHFPWIHQRVVETLLRPSFALRGSHETLQRGGGWSYS</sequence>
<accession>A0A010R9B0</accession>
<proteinExistence type="predicted"/>
<evidence type="ECO:0000313" key="2">
    <source>
        <dbReference type="Proteomes" id="UP000020467"/>
    </source>
</evidence>
<evidence type="ECO:0000313" key="1">
    <source>
        <dbReference type="EMBL" id="EXF76776.1"/>
    </source>
</evidence>
<dbReference type="KEGG" id="cfj:CFIO01_05070"/>
<organism evidence="1 2">
    <name type="scientific">Colletotrichum fioriniae PJ7</name>
    <dbReference type="NCBI Taxonomy" id="1445577"/>
    <lineage>
        <taxon>Eukaryota</taxon>
        <taxon>Fungi</taxon>
        <taxon>Dikarya</taxon>
        <taxon>Ascomycota</taxon>
        <taxon>Pezizomycotina</taxon>
        <taxon>Sordariomycetes</taxon>
        <taxon>Hypocreomycetidae</taxon>
        <taxon>Glomerellales</taxon>
        <taxon>Glomerellaceae</taxon>
        <taxon>Colletotrichum</taxon>
        <taxon>Colletotrichum acutatum species complex</taxon>
    </lineage>
</organism>
<dbReference type="OrthoDB" id="10343253at2759"/>
<gene>
    <name evidence="1" type="ORF">CFIO01_05070</name>
</gene>
<keyword evidence="2" id="KW-1185">Reference proteome</keyword>
<dbReference type="HOGENOM" id="CLU_1586337_0_0_1"/>
<dbReference type="AlphaFoldDB" id="A0A010R9B0"/>
<name>A0A010R9B0_9PEZI</name>
<dbReference type="Proteomes" id="UP000020467">
    <property type="component" value="Unassembled WGS sequence"/>
</dbReference>